<dbReference type="GO" id="GO:0016020">
    <property type="term" value="C:membrane"/>
    <property type="evidence" value="ECO:0007669"/>
    <property type="project" value="UniProtKB-ARBA"/>
</dbReference>
<dbReference type="Pfam" id="PF02493">
    <property type="entry name" value="MORN"/>
    <property type="match status" value="6"/>
</dbReference>
<evidence type="ECO:0000256" key="1">
    <source>
        <dbReference type="ARBA" id="ARBA00004218"/>
    </source>
</evidence>
<name>C1MJD2_MICPC</name>
<organism evidence="7">
    <name type="scientific">Micromonas pusilla (strain CCMP1545)</name>
    <name type="common">Picoplanktonic green alga</name>
    <dbReference type="NCBI Taxonomy" id="564608"/>
    <lineage>
        <taxon>Eukaryota</taxon>
        <taxon>Viridiplantae</taxon>
        <taxon>Chlorophyta</taxon>
        <taxon>Mamiellophyceae</taxon>
        <taxon>Mamiellales</taxon>
        <taxon>Mamiellaceae</taxon>
        <taxon>Micromonas</taxon>
    </lineage>
</organism>
<dbReference type="OMA" id="GHGRFFH"/>
<reference evidence="6 7" key="1">
    <citation type="journal article" date="2009" name="Science">
        <title>Green evolution and dynamic adaptations revealed by genomes of the marine picoeukaryotes Micromonas.</title>
        <authorList>
            <person name="Worden A.Z."/>
            <person name="Lee J.H."/>
            <person name="Mock T."/>
            <person name="Rouze P."/>
            <person name="Simmons M.P."/>
            <person name="Aerts A.L."/>
            <person name="Allen A.E."/>
            <person name="Cuvelier M.L."/>
            <person name="Derelle E."/>
            <person name="Everett M.V."/>
            <person name="Foulon E."/>
            <person name="Grimwood J."/>
            <person name="Gundlach H."/>
            <person name="Henrissat B."/>
            <person name="Napoli C."/>
            <person name="McDonald S.M."/>
            <person name="Parker M.S."/>
            <person name="Rombauts S."/>
            <person name="Salamov A."/>
            <person name="Von Dassow P."/>
            <person name="Badger J.H."/>
            <person name="Coutinho P.M."/>
            <person name="Demir E."/>
            <person name="Dubchak I."/>
            <person name="Gentemann C."/>
            <person name="Eikrem W."/>
            <person name="Gready J.E."/>
            <person name="John U."/>
            <person name="Lanier W."/>
            <person name="Lindquist E.A."/>
            <person name="Lucas S."/>
            <person name="Mayer K.F."/>
            <person name="Moreau H."/>
            <person name="Not F."/>
            <person name="Otillar R."/>
            <person name="Panaud O."/>
            <person name="Pangilinan J."/>
            <person name="Paulsen I."/>
            <person name="Piegu B."/>
            <person name="Poliakov A."/>
            <person name="Robbens S."/>
            <person name="Schmutz J."/>
            <person name="Toulza E."/>
            <person name="Wyss T."/>
            <person name="Zelensky A."/>
            <person name="Zhou K."/>
            <person name="Armbrust E.V."/>
            <person name="Bhattacharya D."/>
            <person name="Goodenough U.W."/>
            <person name="Van de Peer Y."/>
            <person name="Grigoriev I.V."/>
        </authorList>
    </citation>
    <scope>NUCLEOTIDE SEQUENCE [LARGE SCALE GENOMIC DNA]</scope>
    <source>
        <strain evidence="6 7">CCMP1545</strain>
    </source>
</reference>
<dbReference type="PANTHER" id="PTHR46511">
    <property type="entry name" value="MORN REPEAT-CONTAINING PROTEIN 3"/>
    <property type="match status" value="1"/>
</dbReference>
<dbReference type="InterPro" id="IPR052472">
    <property type="entry name" value="MORN3"/>
</dbReference>
<comment type="subcellular location">
    <subcellularLocation>
        <location evidence="1">Cytoplasmic vesicle</location>
        <location evidence="1">Secretory vesicle</location>
        <location evidence="1">Acrosome</location>
    </subcellularLocation>
</comment>
<dbReference type="AlphaFoldDB" id="C1MJD2"/>
<evidence type="ECO:0000313" key="6">
    <source>
        <dbReference type="EMBL" id="EEH60545.1"/>
    </source>
</evidence>
<protein>
    <recommendedName>
        <fullName evidence="4">MORN repeat-containing protein 3</fullName>
    </recommendedName>
</protein>
<comment type="function">
    <text evidence="5">Assembles a suppression complex (suppresome) by tethering SIRT1 and MDM2 to regulate composite modifications of p53/TP53. Confers both deacetylation-mediated functional inactivation, by SIRT1, and ubiquitination-dependent degradation, by MDM2, of p53/TP53, promoting a proliferative and cell survival behaviors. May play a role in the regulation of spermatogenesis.</text>
</comment>
<accession>C1MJD2</accession>
<keyword evidence="7" id="KW-1185">Reference proteome</keyword>
<sequence length="247" mass="27945">MGVEDDASTSGGVTYANGHIYGAPETLDPADKHGERATVFFPGGAKYKGQWAKNRKHGKGSYTFANGDVYEGEWADDRRTGFGTYWRLDEGRYRVEYNGTWVENKKHGFGVFFNAKGERYEGEWFEGKRHGKGKQTYGGRFDGLGADVYDGEWVHGKRTGRGVMSWANGDAYEGQWEDDQKHGPGTHYYEEKRARYDGVWERDTPRCGEYRAMDDDIAPVIPLPDVKLMDADEVARRAKEVAIDALR</sequence>
<gene>
    <name evidence="6" type="ORF">MICPUCDRAFT_49414</name>
</gene>
<dbReference type="eggNOG" id="KOG0229">
    <property type="taxonomic scope" value="Eukaryota"/>
</dbReference>
<dbReference type="PANTHER" id="PTHR46511:SF1">
    <property type="entry name" value="MORN REPEAT-CONTAINING PROTEIN 3"/>
    <property type="match status" value="1"/>
</dbReference>
<proteinExistence type="predicted"/>
<dbReference type="SMART" id="SM00698">
    <property type="entry name" value="MORN"/>
    <property type="match status" value="6"/>
</dbReference>
<dbReference type="KEGG" id="mpp:MICPUCDRAFT_49414"/>
<evidence type="ECO:0000256" key="5">
    <source>
        <dbReference type="ARBA" id="ARBA00045851"/>
    </source>
</evidence>
<dbReference type="InterPro" id="IPR003409">
    <property type="entry name" value="MORN"/>
</dbReference>
<dbReference type="GO" id="GO:0001669">
    <property type="term" value="C:acrosomal vesicle"/>
    <property type="evidence" value="ECO:0007669"/>
    <property type="project" value="UniProtKB-SubCell"/>
</dbReference>
<evidence type="ECO:0000256" key="2">
    <source>
        <dbReference type="ARBA" id="ARBA00022737"/>
    </source>
</evidence>
<dbReference type="OrthoDB" id="270720at2759"/>
<keyword evidence="3" id="KW-0968">Cytoplasmic vesicle</keyword>
<keyword evidence="2" id="KW-0677">Repeat</keyword>
<evidence type="ECO:0000313" key="7">
    <source>
        <dbReference type="Proteomes" id="UP000001876"/>
    </source>
</evidence>
<dbReference type="RefSeq" id="XP_003055293.1">
    <property type="nucleotide sequence ID" value="XM_003055247.1"/>
</dbReference>
<evidence type="ECO:0000256" key="3">
    <source>
        <dbReference type="ARBA" id="ARBA00023329"/>
    </source>
</evidence>
<dbReference type="Proteomes" id="UP000001876">
    <property type="component" value="Unassembled WGS sequence"/>
</dbReference>
<evidence type="ECO:0000256" key="4">
    <source>
        <dbReference type="ARBA" id="ARBA00039854"/>
    </source>
</evidence>
<dbReference type="GeneID" id="9680494"/>
<dbReference type="STRING" id="564608.C1MJD2"/>
<dbReference type="Gene3D" id="2.20.110.10">
    <property type="entry name" value="Histone H3 K4-specific methyltransferase SET7/9 N-terminal domain"/>
    <property type="match status" value="3"/>
</dbReference>
<dbReference type="SUPFAM" id="SSF82185">
    <property type="entry name" value="Histone H3 K4-specific methyltransferase SET7/9 N-terminal domain"/>
    <property type="match status" value="1"/>
</dbReference>
<dbReference type="EMBL" id="GG663735">
    <property type="protein sequence ID" value="EEH60545.1"/>
    <property type="molecule type" value="Genomic_DNA"/>
</dbReference>